<feature type="compositionally biased region" description="Low complexity" evidence="1">
    <location>
        <begin position="109"/>
        <end position="121"/>
    </location>
</feature>
<dbReference type="InterPro" id="IPR004871">
    <property type="entry name" value="RSE1/DDB1/CPSF1_C"/>
</dbReference>
<feature type="region of interest" description="Disordered" evidence="1">
    <location>
        <begin position="106"/>
        <end position="245"/>
    </location>
</feature>
<evidence type="ECO:0000313" key="4">
    <source>
        <dbReference type="EMBL" id="GIL66195.1"/>
    </source>
</evidence>
<dbReference type="InterPro" id="IPR050358">
    <property type="entry name" value="RSE1/DDB1/CFT1"/>
</dbReference>
<dbReference type="Pfam" id="PF23726">
    <property type="entry name" value="Beta-prop_RSE1_2nd"/>
    <property type="match status" value="1"/>
</dbReference>
<name>A0A8J4BQ86_9CHLO</name>
<dbReference type="EMBL" id="BNCO01000082">
    <property type="protein sequence ID" value="GIL66195.1"/>
    <property type="molecule type" value="Genomic_DNA"/>
</dbReference>
<dbReference type="InterPro" id="IPR015943">
    <property type="entry name" value="WD40/YVTN_repeat-like_dom_sf"/>
</dbReference>
<feature type="compositionally biased region" description="Acidic residues" evidence="1">
    <location>
        <begin position="130"/>
        <end position="139"/>
    </location>
</feature>
<dbReference type="Gene3D" id="2.130.10.10">
    <property type="entry name" value="YVTN repeat-like/Quinoprotein amine dehydrogenase"/>
    <property type="match status" value="1"/>
</dbReference>
<dbReference type="AlphaFoldDB" id="A0A8J4BQ86"/>
<evidence type="ECO:0000313" key="5">
    <source>
        <dbReference type="Proteomes" id="UP000747399"/>
    </source>
</evidence>
<feature type="domain" description="RSE1/DDB1/CPSF1 second beta-propeller" evidence="3">
    <location>
        <begin position="250"/>
        <end position="709"/>
    </location>
</feature>
<dbReference type="Pfam" id="PF03178">
    <property type="entry name" value="CPSF_A"/>
    <property type="match status" value="1"/>
</dbReference>
<sequence length="1178" mass="121480">AAAAAADAAGVAPRYNLRLLDSLPSMGPVRDLLFADTSVSSYTASSGGGPETSRGGPTCFACVGQGQTGAIVMARQGLIPDVLTEVSLPGVAGVFAVYHRTEDDDDGDPAATFGDADADAAAGGGADGGGDGDADADDGEGGRRTTVEMTPEPPEVDAAAEGVTMKAPGAVKSEREGADGAISTEAEEGTGSSGKGAGQDVAVEKDGGDGGDGGGAAAATEQRAQPKRQQDPSPPPATAAAAAAVRPTGPPFHAYLLISLGRTRTMILRCTDGLDDVTNSPQCEFIVDQPTLAVGNLFNNAVVVQACPTGLRVLEGMALVQELPVTDFQALGPMAAARPAGVAGPTIAYMHAADPYVLVGLNDGTAVLLEGDPLSLTLGVATAAADQMMVAPSRGRQHRLAAACLHRDETGWMATATAAATEAAAAGNAGSPGAGGSSSSIFLWICRTSGRLECYSLPTMRLVFHSSGLAAAAEVLKMGPLAMYDIHDLFGSEGGGSGGGDGDGDGEGMADPVSELRVESFRSGGASLVPDCERPVLLALTASGTLLSYQAFHSMADGAGQLPLRQHLLSEGLMAAVAAAASHGSMATAPQLAFRRLPLEALSHEAPAPVGSTAGGSTVALGPRMVRFDHLAYTDPSAKGSQSHGPSYSGIFIAGVRPLWLVASRGALVPHPMFVEGAVASLTPFHNVNCPLGFITACSSRGLLKVCQLPPHTRLDTPWISRRVPLRVTVHRLAWFRDAGLLAAITSKIVPSRPRPPEEPGGDPHAAAAYAAAAGAAAGRGREEAWELRLLEPNACGRLWTSPYLLPPGEQALCLRVVYLQNTTTGDTDALLAVGTGSPMGEDYPCLGRILMFTISAEVVDLGSGNLTRRWSAVLVATRDMASAVTSVQEFKSQLLVTCGSRIEMYEWRGAAATGGGGGGGGGASGGSLEKRAFFDLPCLATGLVAVKDYLLAADAAQGLFFVRYSDAARVLEFMAKDFDHRDVLTAGVVINEPKLAFLAADAGGTLALSEFYGSRNTNPEFWAGQRLAPLGLMHIARRFSCCASIKMPASDGKNRHALLCGMAEGGMSYIAPAPDMDTAQRLLALQNHMSRNLKHVAGLNPRAFRHRFCRIAKSLGGGESHHASPSPRTNGLLDGQLLYGFPLLTRQQQQEAAEAVGSTVEQLMTDLRLIITAATLC</sequence>
<evidence type="ECO:0000256" key="1">
    <source>
        <dbReference type="SAM" id="MobiDB-lite"/>
    </source>
</evidence>
<dbReference type="InterPro" id="IPR058543">
    <property type="entry name" value="Beta-prop_RSE1/DDB1/CPSF1_2nd"/>
</dbReference>
<accession>A0A8J4BQ86</accession>
<gene>
    <name evidence="4" type="ORF">Vafri_19804</name>
</gene>
<feature type="domain" description="RSE1/DDB1/CPSF1 C-terminal" evidence="2">
    <location>
        <begin position="787"/>
        <end position="1141"/>
    </location>
</feature>
<evidence type="ECO:0000259" key="3">
    <source>
        <dbReference type="Pfam" id="PF23726"/>
    </source>
</evidence>
<comment type="caution">
    <text evidence="4">The sequence shown here is derived from an EMBL/GenBank/DDBJ whole genome shotgun (WGS) entry which is preliminary data.</text>
</comment>
<organism evidence="4 5">
    <name type="scientific">Volvox africanus</name>
    <dbReference type="NCBI Taxonomy" id="51714"/>
    <lineage>
        <taxon>Eukaryota</taxon>
        <taxon>Viridiplantae</taxon>
        <taxon>Chlorophyta</taxon>
        <taxon>core chlorophytes</taxon>
        <taxon>Chlorophyceae</taxon>
        <taxon>CS clade</taxon>
        <taxon>Chlamydomonadales</taxon>
        <taxon>Volvocaceae</taxon>
        <taxon>Volvox</taxon>
    </lineage>
</organism>
<evidence type="ECO:0000259" key="2">
    <source>
        <dbReference type="Pfam" id="PF03178"/>
    </source>
</evidence>
<dbReference type="PANTHER" id="PTHR10644">
    <property type="entry name" value="DNA REPAIR/RNA PROCESSING CPSF FAMILY"/>
    <property type="match status" value="1"/>
</dbReference>
<keyword evidence="5" id="KW-1185">Reference proteome</keyword>
<dbReference type="GO" id="GO:0003676">
    <property type="term" value="F:nucleic acid binding"/>
    <property type="evidence" value="ECO:0007669"/>
    <property type="project" value="InterPro"/>
</dbReference>
<feature type="non-terminal residue" evidence="4">
    <location>
        <position position="1178"/>
    </location>
</feature>
<reference evidence="4" key="1">
    <citation type="journal article" date="2021" name="Proc. Natl. Acad. Sci. U.S.A.">
        <title>Three genomes in the algal genus Volvox reveal the fate of a haploid sex-determining region after a transition to homothallism.</title>
        <authorList>
            <person name="Yamamoto K."/>
            <person name="Hamaji T."/>
            <person name="Kawai-Toyooka H."/>
            <person name="Matsuzaki R."/>
            <person name="Takahashi F."/>
            <person name="Nishimura Y."/>
            <person name="Kawachi M."/>
            <person name="Noguchi H."/>
            <person name="Minakuchi Y."/>
            <person name="Umen J.G."/>
            <person name="Toyoda A."/>
            <person name="Nozaki H."/>
        </authorList>
    </citation>
    <scope>NUCLEOTIDE SEQUENCE</scope>
    <source>
        <strain evidence="4">NIES-3780</strain>
    </source>
</reference>
<dbReference type="Proteomes" id="UP000747399">
    <property type="component" value="Unassembled WGS sequence"/>
</dbReference>
<proteinExistence type="predicted"/>
<evidence type="ECO:0008006" key="6">
    <source>
        <dbReference type="Google" id="ProtNLM"/>
    </source>
</evidence>
<dbReference type="GO" id="GO:0005634">
    <property type="term" value="C:nucleus"/>
    <property type="evidence" value="ECO:0007669"/>
    <property type="project" value="InterPro"/>
</dbReference>
<protein>
    <recommendedName>
        <fullName evidence="6">Cleavage/polyadenylation specificity factor A subunit C-terminal domain-containing protein</fullName>
    </recommendedName>
</protein>